<comment type="caution">
    <text evidence="1">The sequence shown here is derived from an EMBL/GenBank/DDBJ whole genome shotgun (WGS) entry which is preliminary data.</text>
</comment>
<sequence>MLFVSYGLSNVYNIFVGFEIGVVYASENTDVAGMFCDVKGLFSPEAAAQTEVLLTTTAASLDSPLIIEFTISSEASCLTSVVVDVPLKDFDLEVVFFSSCS</sequence>
<dbReference type="EMBL" id="QGKV02002055">
    <property type="protein sequence ID" value="KAF3492756.1"/>
    <property type="molecule type" value="Genomic_DNA"/>
</dbReference>
<dbReference type="Proteomes" id="UP000266723">
    <property type="component" value="Unassembled WGS sequence"/>
</dbReference>
<keyword evidence="2" id="KW-1185">Reference proteome</keyword>
<organism evidence="1 2">
    <name type="scientific">Brassica cretica</name>
    <name type="common">Mustard</name>
    <dbReference type="NCBI Taxonomy" id="69181"/>
    <lineage>
        <taxon>Eukaryota</taxon>
        <taxon>Viridiplantae</taxon>
        <taxon>Streptophyta</taxon>
        <taxon>Embryophyta</taxon>
        <taxon>Tracheophyta</taxon>
        <taxon>Spermatophyta</taxon>
        <taxon>Magnoliopsida</taxon>
        <taxon>eudicotyledons</taxon>
        <taxon>Gunneridae</taxon>
        <taxon>Pentapetalae</taxon>
        <taxon>rosids</taxon>
        <taxon>malvids</taxon>
        <taxon>Brassicales</taxon>
        <taxon>Brassicaceae</taxon>
        <taxon>Brassiceae</taxon>
        <taxon>Brassica</taxon>
    </lineage>
</organism>
<accession>A0ABQ7A4Z5</accession>
<proteinExistence type="predicted"/>
<reference evidence="1 2" key="1">
    <citation type="journal article" date="2020" name="BMC Genomics">
        <title>Intraspecific diversification of the crop wild relative Brassica cretica Lam. using demographic model selection.</title>
        <authorList>
            <person name="Kioukis A."/>
            <person name="Michalopoulou V.A."/>
            <person name="Briers L."/>
            <person name="Pirintsos S."/>
            <person name="Studholme D.J."/>
            <person name="Pavlidis P."/>
            <person name="Sarris P.F."/>
        </authorList>
    </citation>
    <scope>NUCLEOTIDE SEQUENCE [LARGE SCALE GENOMIC DNA]</scope>
    <source>
        <strain evidence="2">cv. PFS-1207/04</strain>
    </source>
</reference>
<name>A0ABQ7A4Z5_BRACR</name>
<evidence type="ECO:0000313" key="2">
    <source>
        <dbReference type="Proteomes" id="UP000266723"/>
    </source>
</evidence>
<evidence type="ECO:0000313" key="1">
    <source>
        <dbReference type="EMBL" id="KAF3492756.1"/>
    </source>
</evidence>
<protein>
    <submittedName>
        <fullName evidence="1">Uncharacterized protein</fullName>
    </submittedName>
</protein>
<gene>
    <name evidence="1" type="ORF">DY000_02054079</name>
</gene>